<gene>
    <name evidence="3" type="ORF">CYNAS_LOCUS2731</name>
</gene>
<keyword evidence="4" id="KW-1185">Reference proteome</keyword>
<proteinExistence type="predicted"/>
<evidence type="ECO:0000313" key="4">
    <source>
        <dbReference type="Proteomes" id="UP001176961"/>
    </source>
</evidence>
<comment type="caution">
    <text evidence="3">The sequence shown here is derived from an EMBL/GenBank/DDBJ whole genome shotgun (WGS) entry which is preliminary data.</text>
</comment>
<reference evidence="3" key="1">
    <citation type="submission" date="2023-07" db="EMBL/GenBank/DDBJ databases">
        <authorList>
            <consortium name="CYATHOMIX"/>
        </authorList>
    </citation>
    <scope>NUCLEOTIDE SEQUENCE</scope>
    <source>
        <strain evidence="3">N/A</strain>
    </source>
</reference>
<accession>A0AA36DNB6</accession>
<sequence>MAYFRTVVVVVLVQVLSVLADDDNIQSGGDGTLGDTAPGGGDDYDYGEELEWKDCETDLGPLNRDLGNVFGEMVGGVTFKVDCREVDAAEEFVVGGYVRYGEKTHFNLRDNTTEFTKENVISHVKDQANQWGVKLREALKEVGIRSGDVFFGCTWATKEVFCYYRKQDVNIDEVEEKLANLVKRLQEEFDKEKEARAKKESDPEIS</sequence>
<keyword evidence="1" id="KW-0175">Coiled coil</keyword>
<dbReference type="Proteomes" id="UP001176961">
    <property type="component" value="Unassembled WGS sequence"/>
</dbReference>
<organism evidence="3 4">
    <name type="scientific">Cylicocyclus nassatus</name>
    <name type="common">Nematode worm</name>
    <dbReference type="NCBI Taxonomy" id="53992"/>
    <lineage>
        <taxon>Eukaryota</taxon>
        <taxon>Metazoa</taxon>
        <taxon>Ecdysozoa</taxon>
        <taxon>Nematoda</taxon>
        <taxon>Chromadorea</taxon>
        <taxon>Rhabditida</taxon>
        <taxon>Rhabditina</taxon>
        <taxon>Rhabditomorpha</taxon>
        <taxon>Strongyloidea</taxon>
        <taxon>Strongylidae</taxon>
        <taxon>Cylicocyclus</taxon>
    </lineage>
</organism>
<feature type="chain" id="PRO_5041443894" evidence="2">
    <location>
        <begin position="21"/>
        <end position="206"/>
    </location>
</feature>
<name>A0AA36DNB6_CYLNA</name>
<evidence type="ECO:0000256" key="2">
    <source>
        <dbReference type="SAM" id="SignalP"/>
    </source>
</evidence>
<evidence type="ECO:0000256" key="1">
    <source>
        <dbReference type="SAM" id="Coils"/>
    </source>
</evidence>
<dbReference type="AlphaFoldDB" id="A0AA36DNB6"/>
<dbReference type="EMBL" id="CATQJL010000001">
    <property type="protein sequence ID" value="CAJ0590748.1"/>
    <property type="molecule type" value="Genomic_DNA"/>
</dbReference>
<keyword evidence="2" id="KW-0732">Signal</keyword>
<evidence type="ECO:0000313" key="3">
    <source>
        <dbReference type="EMBL" id="CAJ0590748.1"/>
    </source>
</evidence>
<protein>
    <submittedName>
        <fullName evidence="3">Uncharacterized protein</fullName>
    </submittedName>
</protein>
<feature type="coiled-coil region" evidence="1">
    <location>
        <begin position="164"/>
        <end position="202"/>
    </location>
</feature>
<feature type="signal peptide" evidence="2">
    <location>
        <begin position="1"/>
        <end position="20"/>
    </location>
</feature>